<dbReference type="InterPro" id="IPR036390">
    <property type="entry name" value="WH_DNA-bd_sf"/>
</dbReference>
<dbReference type="Pfam" id="PF00891">
    <property type="entry name" value="Methyltransf_2"/>
    <property type="match status" value="1"/>
</dbReference>
<gene>
    <name evidence="6" type="ORF">ACGFYS_11750</name>
</gene>
<dbReference type="PANTHER" id="PTHR30157">
    <property type="entry name" value="FERRIC REDUCTASE, NADPH-DEPENDENT"/>
    <property type="match status" value="1"/>
</dbReference>
<dbReference type="Gene3D" id="1.10.287.1350">
    <property type="match status" value="1"/>
</dbReference>
<evidence type="ECO:0000259" key="5">
    <source>
        <dbReference type="PROSITE" id="PS51384"/>
    </source>
</evidence>
<keyword evidence="7" id="KW-1185">Reference proteome</keyword>
<keyword evidence="2" id="KW-0808">Transferase</keyword>
<feature type="domain" description="FAD-binding FR-type" evidence="5">
    <location>
        <begin position="14"/>
        <end position="145"/>
    </location>
</feature>
<dbReference type="SUPFAM" id="SSF46785">
    <property type="entry name" value="Winged helix' DNA-binding domain"/>
    <property type="match status" value="1"/>
</dbReference>
<dbReference type="Gene3D" id="3.40.50.150">
    <property type="entry name" value="Vaccinia Virus protein VP39"/>
    <property type="match status" value="1"/>
</dbReference>
<dbReference type="SUPFAM" id="SSF63380">
    <property type="entry name" value="Riboflavin synthase domain-like"/>
    <property type="match status" value="1"/>
</dbReference>
<dbReference type="InterPro" id="IPR012967">
    <property type="entry name" value="COMT_dimerisation"/>
</dbReference>
<proteinExistence type="predicted"/>
<dbReference type="PROSITE" id="PS51384">
    <property type="entry name" value="FAD_FR"/>
    <property type="match status" value="1"/>
</dbReference>
<dbReference type="SUPFAM" id="SSF53335">
    <property type="entry name" value="S-adenosyl-L-methionine-dependent methyltransferases"/>
    <property type="match status" value="1"/>
</dbReference>
<dbReference type="Gene3D" id="2.40.30.10">
    <property type="entry name" value="Translation factors"/>
    <property type="match status" value="1"/>
</dbReference>
<dbReference type="InterPro" id="IPR001077">
    <property type="entry name" value="COMT_C"/>
</dbReference>
<reference evidence="6 7" key="1">
    <citation type="submission" date="2024-10" db="EMBL/GenBank/DDBJ databases">
        <title>The Natural Products Discovery Center: Release of the First 8490 Sequenced Strains for Exploring Actinobacteria Biosynthetic Diversity.</title>
        <authorList>
            <person name="Kalkreuter E."/>
            <person name="Kautsar S.A."/>
            <person name="Yang D."/>
            <person name="Bader C.D."/>
            <person name="Teijaro C.N."/>
            <person name="Fluegel L."/>
            <person name="Davis C.M."/>
            <person name="Simpson J.R."/>
            <person name="Lauterbach L."/>
            <person name="Steele A.D."/>
            <person name="Gui C."/>
            <person name="Meng S."/>
            <person name="Li G."/>
            <person name="Viehrig K."/>
            <person name="Ye F."/>
            <person name="Su P."/>
            <person name="Kiefer A.F."/>
            <person name="Nichols A."/>
            <person name="Cepeda A.J."/>
            <person name="Yan W."/>
            <person name="Fan B."/>
            <person name="Jiang Y."/>
            <person name="Adhikari A."/>
            <person name="Zheng C.-J."/>
            <person name="Schuster L."/>
            <person name="Cowan T.M."/>
            <person name="Smanski M.J."/>
            <person name="Chevrette M.G."/>
            <person name="De Carvalho L.P.S."/>
            <person name="Shen B."/>
        </authorList>
    </citation>
    <scope>NUCLEOTIDE SEQUENCE [LARGE SCALE GENOMIC DNA]</scope>
    <source>
        <strain evidence="6 7">NPDC048229</strain>
    </source>
</reference>
<protein>
    <submittedName>
        <fullName evidence="6">SIP domain-containing protein</fullName>
    </submittedName>
</protein>
<dbReference type="InterPro" id="IPR036388">
    <property type="entry name" value="WH-like_DNA-bd_sf"/>
</dbReference>
<dbReference type="Proteomes" id="UP001604282">
    <property type="component" value="Unassembled WGS sequence"/>
</dbReference>
<dbReference type="InterPro" id="IPR039374">
    <property type="entry name" value="SIP_fam"/>
</dbReference>
<dbReference type="EMBL" id="JBICZW010000006">
    <property type="protein sequence ID" value="MFG3189609.1"/>
    <property type="molecule type" value="Genomic_DNA"/>
</dbReference>
<dbReference type="Gene3D" id="3.40.50.80">
    <property type="entry name" value="Nucleotide-binding domain of ferredoxin-NADP reductase (FNR) module"/>
    <property type="match status" value="1"/>
</dbReference>
<dbReference type="Pfam" id="PF04954">
    <property type="entry name" value="SIP"/>
    <property type="match status" value="1"/>
</dbReference>
<dbReference type="InterPro" id="IPR007037">
    <property type="entry name" value="SIP_rossman_dom"/>
</dbReference>
<dbReference type="Pfam" id="PF08100">
    <property type="entry name" value="Dimerisation"/>
    <property type="match status" value="1"/>
</dbReference>
<evidence type="ECO:0000256" key="4">
    <source>
        <dbReference type="SAM" id="MobiDB-lite"/>
    </source>
</evidence>
<dbReference type="Pfam" id="PF08021">
    <property type="entry name" value="FAD_binding_9"/>
    <property type="match status" value="1"/>
</dbReference>
<feature type="region of interest" description="Disordered" evidence="4">
    <location>
        <begin position="271"/>
        <end position="292"/>
    </location>
</feature>
<dbReference type="InterPro" id="IPR029063">
    <property type="entry name" value="SAM-dependent_MTases_sf"/>
</dbReference>
<evidence type="ECO:0000256" key="1">
    <source>
        <dbReference type="ARBA" id="ARBA00022603"/>
    </source>
</evidence>
<dbReference type="InterPro" id="IPR017927">
    <property type="entry name" value="FAD-bd_FR_type"/>
</dbReference>
<evidence type="ECO:0000256" key="3">
    <source>
        <dbReference type="ARBA" id="ARBA00022691"/>
    </source>
</evidence>
<dbReference type="RefSeq" id="WP_392881277.1">
    <property type="nucleotide sequence ID" value="NZ_JBICZW010000006.1"/>
</dbReference>
<dbReference type="InterPro" id="IPR016461">
    <property type="entry name" value="COMT-like"/>
</dbReference>
<evidence type="ECO:0000313" key="7">
    <source>
        <dbReference type="Proteomes" id="UP001604282"/>
    </source>
</evidence>
<dbReference type="InterPro" id="IPR013113">
    <property type="entry name" value="SIP_FAD-bd"/>
</dbReference>
<evidence type="ECO:0000256" key="2">
    <source>
        <dbReference type="ARBA" id="ARBA00022679"/>
    </source>
</evidence>
<dbReference type="CDD" id="cd06193">
    <property type="entry name" value="siderophore_interacting"/>
    <property type="match status" value="1"/>
</dbReference>
<keyword evidence="1" id="KW-0489">Methyltransferase</keyword>
<evidence type="ECO:0000313" key="6">
    <source>
        <dbReference type="EMBL" id="MFG3189609.1"/>
    </source>
</evidence>
<name>A0ABW7BTR0_9ACTN</name>
<accession>A0ABW7BTR0</accession>
<dbReference type="Gene3D" id="1.10.10.10">
    <property type="entry name" value="Winged helix-like DNA-binding domain superfamily/Winged helix DNA-binding domain"/>
    <property type="match status" value="1"/>
</dbReference>
<dbReference type="InterPro" id="IPR039261">
    <property type="entry name" value="FNR_nucleotide-bd"/>
</dbReference>
<dbReference type="PROSITE" id="PS51683">
    <property type="entry name" value="SAM_OMT_II"/>
    <property type="match status" value="1"/>
</dbReference>
<dbReference type="PANTHER" id="PTHR30157:SF0">
    <property type="entry name" value="NADPH-DEPENDENT FERRIC-CHELATE REDUCTASE"/>
    <property type="match status" value="1"/>
</dbReference>
<comment type="caution">
    <text evidence="6">The sequence shown here is derived from an EMBL/GenBank/DDBJ whole genome shotgun (WGS) entry which is preliminary data.</text>
</comment>
<keyword evidence="3" id="KW-0949">S-adenosyl-L-methionine</keyword>
<dbReference type="InterPro" id="IPR017938">
    <property type="entry name" value="Riboflavin_synthase-like_b-brl"/>
</dbReference>
<sequence>MPTRSPRSVVTFPIVLRELTVLRAENVTPGMRRLTLGGPQLDAFAKDGLELPALRTEGFDDHVKFFFADETGRLVLPRQRVSSLDWSDGRPVAKDYTPVRHDPGKGEIDFDFVRHDGGVASTWAENAVPGDTAWIAGPKMSHSHPEGADWILVVGDETALPAIGRWLAEMPAGTKARVFVEVGEDSHRQELPTEADAEIVWLSRKGAPAGTTDLLEQALRTAEWLPGTVFAWVAGEAVTLKGIRRHLATERQVPREQTHITGYWRRTAPAVAAGDAPSGADAVQEAEEDGDDAHERLHALTDLAPPYAIRTAVTLGVFDLVDRGVRHAAELARRAGADPATLRALLDYLVGIGLLATDGEGRYSLTPISEELVEDDHSAEEYHLEGAQAALDASLSGLLRTVRTGRAGYRTLAGRTLAEEMARESRIADTARAAVEDEARWTAPGVLRAHDWSAVTELTATGHGSATVVETLVKEFPHLRARIVAMPSVLRVLREAVLDEELLPRIDLVAGSGAVPAGTRTLLISRQLEWLDDEDAVHALSEAAGALAPDGTLLLVEQVATGDPEDMEEVLHHLRLKCAFGSGVRDAEAIAALAGRAGLGVLSRADVGWDHRLWTLARRVS</sequence>
<organism evidence="6 7">
    <name type="scientific">Streptomyces omiyaensis</name>
    <dbReference type="NCBI Taxonomy" id="68247"/>
    <lineage>
        <taxon>Bacteria</taxon>
        <taxon>Bacillati</taxon>
        <taxon>Actinomycetota</taxon>
        <taxon>Actinomycetes</taxon>
        <taxon>Kitasatosporales</taxon>
        <taxon>Streptomycetaceae</taxon>
        <taxon>Streptomyces</taxon>
    </lineage>
</organism>